<name>A0A0B4H4U6_METGA</name>
<dbReference type="AlphaFoldDB" id="A0A0B4H4U6"/>
<gene>
    <name evidence="1" type="ORF">MGU_07966</name>
</gene>
<accession>A0A0B4H4U6</accession>
<reference evidence="1 2" key="1">
    <citation type="journal article" date="2014" name="Proc. Natl. Acad. Sci. U.S.A.">
        <title>Trajectory and genomic determinants of fungal-pathogen speciation and host adaptation.</title>
        <authorList>
            <person name="Hu X."/>
            <person name="Xiao G."/>
            <person name="Zheng P."/>
            <person name="Shang Y."/>
            <person name="Su Y."/>
            <person name="Zhang X."/>
            <person name="Liu X."/>
            <person name="Zhan S."/>
            <person name="St Leger R.J."/>
            <person name="Wang C."/>
        </authorList>
    </citation>
    <scope>NUCLEOTIDE SEQUENCE [LARGE SCALE GENOMIC DNA]</scope>
    <source>
        <strain evidence="1 2">ARSEF 977</strain>
    </source>
</reference>
<evidence type="ECO:0000313" key="1">
    <source>
        <dbReference type="EMBL" id="KID84816.1"/>
    </source>
</evidence>
<sequence length="206" mass="23124">MRPTAFRGRAEAKGDHRMRTVHDYDEIESWYLAKNPTATDAKALRKRDQDVDAALENGPVYVVTGLKIAKGLKYSNQRTAEMQGSLSGGARVNEHAAIEDIVKGARGGENAESYKVMGNCILAYRLHIIKAQGWRWRGEPRVQAGTYDPGEAGFMNRDNKVQEIQLETGEVSLRDVEYFADAQEYDAIREVDIEDGKEAWSMIVSR</sequence>
<dbReference type="EMBL" id="AZNH01000037">
    <property type="protein sequence ID" value="KID84816.1"/>
    <property type="molecule type" value="Genomic_DNA"/>
</dbReference>
<keyword evidence="2" id="KW-1185">Reference proteome</keyword>
<comment type="caution">
    <text evidence="1">The sequence shown here is derived from an EMBL/GenBank/DDBJ whole genome shotgun (WGS) entry which is preliminary data.</text>
</comment>
<evidence type="ECO:0000313" key="2">
    <source>
        <dbReference type="Proteomes" id="UP000031192"/>
    </source>
</evidence>
<dbReference type="HOGENOM" id="CLU_057547_2_0_1"/>
<organism evidence="1 2">
    <name type="scientific">Metarhizium guizhouense (strain ARSEF 977)</name>
    <dbReference type="NCBI Taxonomy" id="1276136"/>
    <lineage>
        <taxon>Eukaryota</taxon>
        <taxon>Fungi</taxon>
        <taxon>Dikarya</taxon>
        <taxon>Ascomycota</taxon>
        <taxon>Pezizomycotina</taxon>
        <taxon>Sordariomycetes</taxon>
        <taxon>Hypocreomycetidae</taxon>
        <taxon>Hypocreales</taxon>
        <taxon>Clavicipitaceae</taxon>
        <taxon>Metarhizium</taxon>
    </lineage>
</organism>
<proteinExistence type="predicted"/>
<protein>
    <submittedName>
        <fullName evidence="1">Uncharacterized protein</fullName>
    </submittedName>
</protein>
<dbReference type="Proteomes" id="UP000031192">
    <property type="component" value="Unassembled WGS sequence"/>
</dbReference>